<evidence type="ECO:0000256" key="4">
    <source>
        <dbReference type="ARBA" id="ARBA00022692"/>
    </source>
</evidence>
<accession>A0A6J4LZ59</accession>
<evidence type="ECO:0000256" key="3">
    <source>
        <dbReference type="ARBA" id="ARBA00022679"/>
    </source>
</evidence>
<dbReference type="EMBL" id="CADCUE010000185">
    <property type="protein sequence ID" value="CAA9346040.1"/>
    <property type="molecule type" value="Genomic_DNA"/>
</dbReference>
<keyword evidence="3 9" id="KW-0808">Transferase</keyword>
<dbReference type="GO" id="GO:0071555">
    <property type="term" value="P:cell wall organization"/>
    <property type="evidence" value="ECO:0007669"/>
    <property type="project" value="TreeGrafter"/>
</dbReference>
<dbReference type="EC" id="2.7.8.35" evidence="9"/>
<gene>
    <name evidence="9" type="ORF">AVDCRST_MAG16-2060</name>
</gene>
<evidence type="ECO:0000256" key="7">
    <source>
        <dbReference type="PIRSR" id="PIRSR600715-1"/>
    </source>
</evidence>
<dbReference type="GO" id="GO:0046872">
    <property type="term" value="F:metal ion binding"/>
    <property type="evidence" value="ECO:0007669"/>
    <property type="project" value="UniProtKB-KW"/>
</dbReference>
<organism evidence="9">
    <name type="scientific">uncultured Frankineae bacterium</name>
    <dbReference type="NCBI Taxonomy" id="437475"/>
    <lineage>
        <taxon>Bacteria</taxon>
        <taxon>Bacillati</taxon>
        <taxon>Actinomycetota</taxon>
        <taxon>Actinomycetes</taxon>
        <taxon>Frankiales</taxon>
        <taxon>environmental samples</taxon>
    </lineage>
</organism>
<dbReference type="PANTHER" id="PTHR22926:SF3">
    <property type="entry name" value="UNDECAPRENYL-PHOSPHATE ALPHA-N-ACETYLGLUCOSAMINYL 1-PHOSPHATE TRANSFERASE"/>
    <property type="match status" value="1"/>
</dbReference>
<evidence type="ECO:0000256" key="8">
    <source>
        <dbReference type="SAM" id="Phobius"/>
    </source>
</evidence>
<evidence type="ECO:0000256" key="2">
    <source>
        <dbReference type="ARBA" id="ARBA00022475"/>
    </source>
</evidence>
<feature type="binding site" evidence="7">
    <location>
        <position position="157"/>
    </location>
    <ligand>
        <name>Mg(2+)</name>
        <dbReference type="ChEBI" id="CHEBI:18420"/>
    </ligand>
</feature>
<dbReference type="Pfam" id="PF00953">
    <property type="entry name" value="Glycos_transf_4"/>
    <property type="match status" value="1"/>
</dbReference>
<keyword evidence="6 8" id="KW-0472">Membrane</keyword>
<sequence length="369" mass="38258">MREYLLVLCVAAGVTYLLTPFARRFAVLIGAMAQPRDRDVHAIPTPRLGGLAMYAGVCAAFWLASTLPALSRVFRYSDVQAIVLAGGVIVLLGVADDRWGLDALTKLAGQVLACGVMVLYGLELLTITLPGVGAVSLGVEGVPLTIVLALLTVNAINFIDGLDGLAAGVGAIAALAFFAFSYSLASGSITSGIAQDRITAPALIAVVLAGACLGFLPHNFNPARIFMGDSGSMLIGLMLAAAVTSLTGQVSYANLPPSAGLPVLLPLLLPFAVLAVPFVDLALAVVRRTRAGRSPFAPDKAHLHHRLLEIGHSHTRAVLIMYCWTALLAFAFVAVSLWGGPLPVLAVAGTVAALALVASSVPRLRAARR</sequence>
<feature type="transmembrane region" description="Helical" evidence="8">
    <location>
        <begin position="263"/>
        <end position="286"/>
    </location>
</feature>
<evidence type="ECO:0000256" key="5">
    <source>
        <dbReference type="ARBA" id="ARBA00022989"/>
    </source>
</evidence>
<comment type="subcellular location">
    <subcellularLocation>
        <location evidence="1">Cell membrane</location>
        <topology evidence="1">Multi-pass membrane protein</topology>
    </subcellularLocation>
</comment>
<comment type="cofactor">
    <cofactor evidence="7">
        <name>Mg(2+)</name>
        <dbReference type="ChEBI" id="CHEBI:18420"/>
    </cofactor>
</comment>
<feature type="binding site" evidence="7">
    <location>
        <position position="229"/>
    </location>
    <ligand>
        <name>Mg(2+)</name>
        <dbReference type="ChEBI" id="CHEBI:18420"/>
    </ligand>
</feature>
<dbReference type="GO" id="GO:0005886">
    <property type="term" value="C:plasma membrane"/>
    <property type="evidence" value="ECO:0007669"/>
    <property type="project" value="UniProtKB-SubCell"/>
</dbReference>
<dbReference type="PROSITE" id="PS01348">
    <property type="entry name" value="MRAY_2"/>
    <property type="match status" value="1"/>
</dbReference>
<keyword evidence="7" id="KW-0479">Metal-binding</keyword>
<feature type="transmembrane region" description="Helical" evidence="8">
    <location>
        <begin position="48"/>
        <end position="67"/>
    </location>
</feature>
<proteinExistence type="predicted"/>
<evidence type="ECO:0000256" key="6">
    <source>
        <dbReference type="ARBA" id="ARBA00023136"/>
    </source>
</evidence>
<feature type="transmembrane region" description="Helical" evidence="8">
    <location>
        <begin position="344"/>
        <end position="364"/>
    </location>
</feature>
<dbReference type="CDD" id="cd06853">
    <property type="entry name" value="GT_WecA_like"/>
    <property type="match status" value="1"/>
</dbReference>
<evidence type="ECO:0000256" key="1">
    <source>
        <dbReference type="ARBA" id="ARBA00004651"/>
    </source>
</evidence>
<feature type="transmembrane region" description="Helical" evidence="8">
    <location>
        <begin position="165"/>
        <end position="185"/>
    </location>
</feature>
<dbReference type="GO" id="GO:0016780">
    <property type="term" value="F:phosphotransferase activity, for other substituted phosphate groups"/>
    <property type="evidence" value="ECO:0007669"/>
    <property type="project" value="InterPro"/>
</dbReference>
<reference evidence="9" key="1">
    <citation type="submission" date="2020-02" db="EMBL/GenBank/DDBJ databases">
        <authorList>
            <person name="Meier V. D."/>
        </authorList>
    </citation>
    <scope>NUCLEOTIDE SEQUENCE</scope>
    <source>
        <strain evidence="9">AVDCRST_MAG16</strain>
    </source>
</reference>
<feature type="transmembrane region" description="Helical" evidence="8">
    <location>
        <begin position="317"/>
        <end position="338"/>
    </location>
</feature>
<keyword evidence="5 8" id="KW-1133">Transmembrane helix</keyword>
<keyword evidence="2" id="KW-1003">Cell membrane</keyword>
<dbReference type="AlphaFoldDB" id="A0A6J4LZ59"/>
<keyword evidence="7" id="KW-0460">Magnesium</keyword>
<dbReference type="GO" id="GO:0044038">
    <property type="term" value="P:cell wall macromolecule biosynthetic process"/>
    <property type="evidence" value="ECO:0007669"/>
    <property type="project" value="TreeGrafter"/>
</dbReference>
<keyword evidence="4 8" id="KW-0812">Transmembrane</keyword>
<dbReference type="PANTHER" id="PTHR22926">
    <property type="entry name" value="PHOSPHO-N-ACETYLMURAMOYL-PENTAPEPTIDE-TRANSFERASE"/>
    <property type="match status" value="1"/>
</dbReference>
<feature type="transmembrane region" description="Helical" evidence="8">
    <location>
        <begin position="107"/>
        <end position="129"/>
    </location>
</feature>
<dbReference type="InterPro" id="IPR018480">
    <property type="entry name" value="PNAcMuramoyl-5peptid_Trfase_CS"/>
</dbReference>
<evidence type="ECO:0000313" key="9">
    <source>
        <dbReference type="EMBL" id="CAA9346040.1"/>
    </source>
</evidence>
<feature type="transmembrane region" description="Helical" evidence="8">
    <location>
        <begin position="79"/>
        <end position="95"/>
    </location>
</feature>
<feature type="transmembrane region" description="Helical" evidence="8">
    <location>
        <begin position="141"/>
        <end position="159"/>
    </location>
</feature>
<dbReference type="GO" id="GO:0009103">
    <property type="term" value="P:lipopolysaccharide biosynthetic process"/>
    <property type="evidence" value="ECO:0007669"/>
    <property type="project" value="TreeGrafter"/>
</dbReference>
<dbReference type="InterPro" id="IPR000715">
    <property type="entry name" value="Glycosyl_transferase_4"/>
</dbReference>
<feature type="transmembrane region" description="Helical" evidence="8">
    <location>
        <begin position="197"/>
        <end position="216"/>
    </location>
</feature>
<name>A0A6J4LZ59_9ACTN</name>
<protein>
    <submittedName>
        <fullName evidence="9">Decaprenyl-phosphate N-acetylglucosaminephosphotransferase</fullName>
        <ecNumber evidence="9">2.7.8.35</ecNumber>
    </submittedName>
</protein>